<proteinExistence type="inferred from homology"/>
<evidence type="ECO:0000256" key="2">
    <source>
        <dbReference type="ARBA" id="ARBA00022481"/>
    </source>
</evidence>
<dbReference type="Pfam" id="PF00472">
    <property type="entry name" value="RF-1"/>
    <property type="match status" value="1"/>
</dbReference>
<feature type="domain" description="Prokaryotic-type class I peptide chain release factors" evidence="3">
    <location>
        <begin position="61"/>
        <end position="167"/>
    </location>
</feature>
<dbReference type="Proteomes" id="UP000612282">
    <property type="component" value="Unassembled WGS sequence"/>
</dbReference>
<dbReference type="PANTHER" id="PTHR43804">
    <property type="entry name" value="LD18447P"/>
    <property type="match status" value="1"/>
</dbReference>
<gene>
    <name evidence="4" type="ORF">Aco03nite_085600</name>
</gene>
<dbReference type="InterPro" id="IPR000352">
    <property type="entry name" value="Pep_chain_release_fac_I"/>
</dbReference>
<dbReference type="EMBL" id="BOMG01000104">
    <property type="protein sequence ID" value="GID60156.1"/>
    <property type="molecule type" value="Genomic_DNA"/>
</dbReference>
<evidence type="ECO:0000256" key="1">
    <source>
        <dbReference type="ARBA" id="ARBA00010835"/>
    </source>
</evidence>
<name>A0ABQ3XNU5_9ACTN</name>
<keyword evidence="5" id="KW-1185">Reference proteome</keyword>
<organism evidence="4 5">
    <name type="scientific">Actinoplanes couchii</name>
    <dbReference type="NCBI Taxonomy" id="403638"/>
    <lineage>
        <taxon>Bacteria</taxon>
        <taxon>Bacillati</taxon>
        <taxon>Actinomycetota</taxon>
        <taxon>Actinomycetes</taxon>
        <taxon>Micromonosporales</taxon>
        <taxon>Micromonosporaceae</taxon>
        <taxon>Actinoplanes</taxon>
    </lineage>
</organism>
<evidence type="ECO:0000313" key="5">
    <source>
        <dbReference type="Proteomes" id="UP000612282"/>
    </source>
</evidence>
<sequence>MSPSPVRAGSSCSTVFDPVYATLAGRHCIQRVPTSEKNGRRHTSEVVVVALPSRNDPGGARIDRADVRVDVYRDSGPGGQHRNKVETAVRLTHHPTGTVVTAVDSRSQHENRRVAWQRLQTALDVREAGRRHANLNAERAETFERSRSFTWTAWRDQVKTDSGLRTSMTKALAGRLDPLLTD</sequence>
<protein>
    <recommendedName>
        <fullName evidence="3">Prokaryotic-type class I peptide chain release factors domain-containing protein</fullName>
    </recommendedName>
</protein>
<dbReference type="Gene3D" id="3.30.160.20">
    <property type="match status" value="1"/>
</dbReference>
<evidence type="ECO:0000259" key="3">
    <source>
        <dbReference type="Pfam" id="PF00472"/>
    </source>
</evidence>
<dbReference type="Gene3D" id="3.30.70.1660">
    <property type="match status" value="1"/>
</dbReference>
<reference evidence="4 5" key="1">
    <citation type="submission" date="2021-01" db="EMBL/GenBank/DDBJ databases">
        <title>Whole genome shotgun sequence of Actinoplanes couchii NBRC 106145.</title>
        <authorList>
            <person name="Komaki H."/>
            <person name="Tamura T."/>
        </authorList>
    </citation>
    <scope>NUCLEOTIDE SEQUENCE [LARGE SCALE GENOMIC DNA]</scope>
    <source>
        <strain evidence="4 5">NBRC 106145</strain>
    </source>
</reference>
<dbReference type="PANTHER" id="PTHR43804:SF7">
    <property type="entry name" value="LD18447P"/>
    <property type="match status" value="1"/>
</dbReference>
<dbReference type="InterPro" id="IPR050057">
    <property type="entry name" value="Prokaryotic/Mito_RF"/>
</dbReference>
<evidence type="ECO:0000313" key="4">
    <source>
        <dbReference type="EMBL" id="GID60156.1"/>
    </source>
</evidence>
<keyword evidence="2" id="KW-0488">Methylation</keyword>
<dbReference type="InterPro" id="IPR045853">
    <property type="entry name" value="Pep_chain_release_fac_I_sf"/>
</dbReference>
<accession>A0ABQ3XNU5</accession>
<dbReference type="SUPFAM" id="SSF75620">
    <property type="entry name" value="Release factor"/>
    <property type="match status" value="1"/>
</dbReference>
<comment type="similarity">
    <text evidence="1">Belongs to the prokaryotic/mitochondrial release factor family.</text>
</comment>
<comment type="caution">
    <text evidence="4">The sequence shown here is derived from an EMBL/GenBank/DDBJ whole genome shotgun (WGS) entry which is preliminary data.</text>
</comment>